<dbReference type="GO" id="GO:1901678">
    <property type="term" value="P:iron coordination entity transport"/>
    <property type="evidence" value="ECO:0007669"/>
    <property type="project" value="UniProtKB-ARBA"/>
</dbReference>
<dbReference type="Pfam" id="PF12833">
    <property type="entry name" value="HTH_18"/>
    <property type="match status" value="1"/>
</dbReference>
<name>A0A855Y040_9BACL</name>
<evidence type="ECO:0000313" key="10">
    <source>
        <dbReference type="Proteomes" id="UP000247078"/>
    </source>
</evidence>
<comment type="subcellular location">
    <subcellularLocation>
        <location evidence="1">Cell envelope</location>
    </subcellularLocation>
</comment>
<organism evidence="9 10">
    <name type="scientific">Paenibacillus pabuli</name>
    <dbReference type="NCBI Taxonomy" id="1472"/>
    <lineage>
        <taxon>Bacteria</taxon>
        <taxon>Bacillati</taxon>
        <taxon>Bacillota</taxon>
        <taxon>Bacilli</taxon>
        <taxon>Bacillales</taxon>
        <taxon>Paenibacillaceae</taxon>
        <taxon>Paenibacillus</taxon>
    </lineage>
</organism>
<keyword evidence="6" id="KW-0804">Transcription</keyword>
<dbReference type="Proteomes" id="UP000247078">
    <property type="component" value="Unassembled WGS sequence"/>
</dbReference>
<comment type="caution">
    <text evidence="9">The sequence shown here is derived from an EMBL/GenBank/DDBJ whole genome shotgun (WGS) entry which is preliminary data.</text>
</comment>
<dbReference type="InterPro" id="IPR009057">
    <property type="entry name" value="Homeodomain-like_sf"/>
</dbReference>
<evidence type="ECO:0000259" key="7">
    <source>
        <dbReference type="PROSITE" id="PS01124"/>
    </source>
</evidence>
<keyword evidence="4" id="KW-0732">Signal</keyword>
<evidence type="ECO:0000256" key="3">
    <source>
        <dbReference type="ARBA" id="ARBA00022448"/>
    </source>
</evidence>
<keyword evidence="5" id="KW-0805">Transcription regulation</keyword>
<keyword evidence="3" id="KW-0813">Transport</keyword>
<dbReference type="InterPro" id="IPR002491">
    <property type="entry name" value="ABC_transptr_periplasmic_BD"/>
</dbReference>
<dbReference type="GO" id="GO:0043565">
    <property type="term" value="F:sequence-specific DNA binding"/>
    <property type="evidence" value="ECO:0007669"/>
    <property type="project" value="InterPro"/>
</dbReference>
<accession>A0A855Y040</accession>
<evidence type="ECO:0000256" key="5">
    <source>
        <dbReference type="ARBA" id="ARBA00023015"/>
    </source>
</evidence>
<reference evidence="9 10" key="1">
    <citation type="submission" date="2018-05" db="EMBL/GenBank/DDBJ databases">
        <title>Freshwater and sediment microbial communities from various areas in North America, analyzing microbe dynamics in response to fracking.</title>
        <authorList>
            <person name="Lamendella R."/>
        </authorList>
    </citation>
    <scope>NUCLEOTIDE SEQUENCE [LARGE SCALE GENOMIC DNA]</scope>
    <source>
        <strain evidence="9 10">DB-3</strain>
    </source>
</reference>
<dbReference type="Pfam" id="PF01497">
    <property type="entry name" value="Peripla_BP_2"/>
    <property type="match status" value="1"/>
</dbReference>
<dbReference type="EMBL" id="QGTZ01000003">
    <property type="protein sequence ID" value="PWW43306.1"/>
    <property type="molecule type" value="Genomic_DNA"/>
</dbReference>
<dbReference type="PANTHER" id="PTHR30532">
    <property type="entry name" value="IRON III DICITRATE-BINDING PERIPLASMIC PROTEIN"/>
    <property type="match status" value="1"/>
</dbReference>
<evidence type="ECO:0000256" key="1">
    <source>
        <dbReference type="ARBA" id="ARBA00004196"/>
    </source>
</evidence>
<dbReference type="SUPFAM" id="SSF46689">
    <property type="entry name" value="Homeodomain-like"/>
    <property type="match status" value="2"/>
</dbReference>
<dbReference type="Gene3D" id="1.10.10.60">
    <property type="entry name" value="Homeodomain-like"/>
    <property type="match status" value="2"/>
</dbReference>
<dbReference type="PANTHER" id="PTHR30532:SF1">
    <property type="entry name" value="IRON(3+)-HYDROXAMATE-BINDING PROTEIN FHUD"/>
    <property type="match status" value="1"/>
</dbReference>
<protein>
    <submittedName>
        <fullName evidence="9">ABC-type Fe3+-hydroxamate transport system substrate-binding protein</fullName>
    </submittedName>
</protein>
<evidence type="ECO:0000259" key="8">
    <source>
        <dbReference type="PROSITE" id="PS50983"/>
    </source>
</evidence>
<evidence type="ECO:0000256" key="6">
    <source>
        <dbReference type="ARBA" id="ARBA00023163"/>
    </source>
</evidence>
<comment type="similarity">
    <text evidence="2">Belongs to the bacterial solute-binding protein 8 family.</text>
</comment>
<dbReference type="GO" id="GO:0003700">
    <property type="term" value="F:DNA-binding transcription factor activity"/>
    <property type="evidence" value="ECO:0007669"/>
    <property type="project" value="InterPro"/>
</dbReference>
<dbReference type="Gene3D" id="3.40.50.1980">
    <property type="entry name" value="Nitrogenase molybdenum iron protein domain"/>
    <property type="match status" value="2"/>
</dbReference>
<dbReference type="PROSITE" id="PS01124">
    <property type="entry name" value="HTH_ARAC_FAMILY_2"/>
    <property type="match status" value="1"/>
</dbReference>
<gene>
    <name evidence="9" type="ORF">DET56_103354</name>
</gene>
<feature type="domain" description="Fe/B12 periplasmic-binding" evidence="8">
    <location>
        <begin position="272"/>
        <end position="536"/>
    </location>
</feature>
<sequence>MPNNIEWMAQWKSTEPLTDPWMTGGRLHHFSSHALLLILDGKAIWNINGHRVQVSYGEIIAVQENSVIEVIEGGNLDLAGWHVQFDTYTMFPDRGEMEKYEWHVPSGDTYQKVKLTGGTLASLSLHWSEARSPDPNAIRVRNQLLVYELLQHVYRELMEEEPTVEQGILRSVDYMQQHYEQVITRKQLAEIAGISPWHYSRKFSERYGKPPLDYLAYYRIYRAQEELVLTTATSQDIAKKTGFEDAHYFSRRFKQLTGVSPRNYAQTLPQRKIVCLSPLCAEMMIHLGIIPRAVVVTPLLLPEHQHELFDTYQVKMLEVSQYELDVERIRQVQPEWIVGNFWTEEIKQRLRTISPIITGLNNDVEALLHQLAGLFHREDTAHKLHTQMKMEVNTAQQQLQHLVQSASTVMVLRVEPFGYRYLGGHSNGVSHLLYEQLRLTLPQPLQSGEAWFNPCSLDLLAKANPDYLFVEKRVMQHFSAEENMKKLADSSQWNGLESVKNNRVFLVDTRLWVDGRGIIGHQMILNEIVNSLVSNV</sequence>
<evidence type="ECO:0000256" key="2">
    <source>
        <dbReference type="ARBA" id="ARBA00008814"/>
    </source>
</evidence>
<dbReference type="RefSeq" id="WP_244192773.1">
    <property type="nucleotide sequence ID" value="NZ_QGTZ01000003.1"/>
</dbReference>
<dbReference type="AlphaFoldDB" id="A0A855Y040"/>
<dbReference type="SUPFAM" id="SSF53807">
    <property type="entry name" value="Helical backbone' metal receptor"/>
    <property type="match status" value="1"/>
</dbReference>
<evidence type="ECO:0000313" key="9">
    <source>
        <dbReference type="EMBL" id="PWW43306.1"/>
    </source>
</evidence>
<dbReference type="SMART" id="SM00342">
    <property type="entry name" value="HTH_ARAC"/>
    <property type="match status" value="1"/>
</dbReference>
<proteinExistence type="inferred from homology"/>
<dbReference type="GO" id="GO:0030288">
    <property type="term" value="C:outer membrane-bounded periplasmic space"/>
    <property type="evidence" value="ECO:0007669"/>
    <property type="project" value="TreeGrafter"/>
</dbReference>
<evidence type="ECO:0000256" key="4">
    <source>
        <dbReference type="ARBA" id="ARBA00022729"/>
    </source>
</evidence>
<dbReference type="InterPro" id="IPR018060">
    <property type="entry name" value="HTH_AraC"/>
</dbReference>
<dbReference type="PROSITE" id="PS50983">
    <property type="entry name" value="FE_B12_PBP"/>
    <property type="match status" value="1"/>
</dbReference>
<feature type="domain" description="HTH araC/xylS-type" evidence="7">
    <location>
        <begin position="169"/>
        <end position="267"/>
    </location>
</feature>
<dbReference type="InterPro" id="IPR051313">
    <property type="entry name" value="Bact_iron-sidero_bind"/>
</dbReference>